<keyword evidence="2" id="KW-1185">Reference proteome</keyword>
<sequence length="241" mass="27150">MWQGSTPLHLAIERGDEAIIKYLLELGADYNMKNSDGKTSLHFADERDLKTIVKLMLKDLNKLTENHVDRDALSYLHIACAVNECEAVERFIELGSNINAQVNKDSTFFPGYTPLHFAVKFGSTEVVKVLLSHGASLSALDEDDQSAFDLALSEEFDDYRDKYALEILKELLLRQSKHNFSSFNDRGFSLLHVLSADPTDQTKAMNDFISQHSSDVNKVIDKVDTPWDGFAPLCYGYGTFK</sequence>
<proteinExistence type="predicted"/>
<comment type="caution">
    <text evidence="1">The sequence shown here is derived from an EMBL/GenBank/DDBJ whole genome shotgun (WGS) entry which is preliminary data.</text>
</comment>
<evidence type="ECO:0000313" key="1">
    <source>
        <dbReference type="EMBL" id="KAJ8682986.1"/>
    </source>
</evidence>
<name>A0ACC2PHR8_9HYME</name>
<dbReference type="EMBL" id="CM056741">
    <property type="protein sequence ID" value="KAJ8682986.1"/>
    <property type="molecule type" value="Genomic_DNA"/>
</dbReference>
<reference evidence="1" key="1">
    <citation type="submission" date="2023-04" db="EMBL/GenBank/DDBJ databases">
        <title>A chromosome-level genome assembly of the parasitoid wasp Eretmocerus hayati.</title>
        <authorList>
            <person name="Zhong Y."/>
            <person name="Liu S."/>
            <person name="Liu Y."/>
        </authorList>
    </citation>
    <scope>NUCLEOTIDE SEQUENCE</scope>
    <source>
        <strain evidence="1">ZJU_SS_LIU_2023</strain>
    </source>
</reference>
<gene>
    <name evidence="1" type="ORF">QAD02_018778</name>
</gene>
<dbReference type="Proteomes" id="UP001239111">
    <property type="component" value="Chromosome 1"/>
</dbReference>
<protein>
    <submittedName>
        <fullName evidence="1">Uncharacterized protein</fullName>
    </submittedName>
</protein>
<evidence type="ECO:0000313" key="2">
    <source>
        <dbReference type="Proteomes" id="UP001239111"/>
    </source>
</evidence>
<organism evidence="1 2">
    <name type="scientific">Eretmocerus hayati</name>
    <dbReference type="NCBI Taxonomy" id="131215"/>
    <lineage>
        <taxon>Eukaryota</taxon>
        <taxon>Metazoa</taxon>
        <taxon>Ecdysozoa</taxon>
        <taxon>Arthropoda</taxon>
        <taxon>Hexapoda</taxon>
        <taxon>Insecta</taxon>
        <taxon>Pterygota</taxon>
        <taxon>Neoptera</taxon>
        <taxon>Endopterygota</taxon>
        <taxon>Hymenoptera</taxon>
        <taxon>Apocrita</taxon>
        <taxon>Proctotrupomorpha</taxon>
        <taxon>Chalcidoidea</taxon>
        <taxon>Aphelinidae</taxon>
        <taxon>Aphelininae</taxon>
        <taxon>Eretmocerus</taxon>
    </lineage>
</organism>
<accession>A0ACC2PHR8</accession>